<dbReference type="EMBL" id="JADCUA010000013">
    <property type="protein sequence ID" value="KAH9835305.1"/>
    <property type="molecule type" value="Genomic_DNA"/>
</dbReference>
<gene>
    <name evidence="1" type="ORF">C8Q71DRAFT_112766</name>
</gene>
<dbReference type="GeneID" id="71997068"/>
<proteinExistence type="predicted"/>
<dbReference type="Proteomes" id="UP000814176">
    <property type="component" value="Unassembled WGS sequence"/>
</dbReference>
<dbReference type="RefSeq" id="XP_047777738.1">
    <property type="nucleotide sequence ID" value="XM_047916336.1"/>
</dbReference>
<name>A0ABQ8KCH9_9APHY</name>
<keyword evidence="2" id="KW-1185">Reference proteome</keyword>
<evidence type="ECO:0000313" key="2">
    <source>
        <dbReference type="Proteomes" id="UP000814176"/>
    </source>
</evidence>
<comment type="caution">
    <text evidence="1">The sequence shown here is derived from an EMBL/GenBank/DDBJ whole genome shotgun (WGS) entry which is preliminary data.</text>
</comment>
<accession>A0ABQ8KCH9</accession>
<reference evidence="1 2" key="1">
    <citation type="journal article" date="2021" name="Environ. Microbiol.">
        <title>Gene family expansions and transcriptome signatures uncover fungal adaptations to wood decay.</title>
        <authorList>
            <person name="Hage H."/>
            <person name="Miyauchi S."/>
            <person name="Viragh M."/>
            <person name="Drula E."/>
            <person name="Min B."/>
            <person name="Chaduli D."/>
            <person name="Navarro D."/>
            <person name="Favel A."/>
            <person name="Norest M."/>
            <person name="Lesage-Meessen L."/>
            <person name="Balint B."/>
            <person name="Merenyi Z."/>
            <person name="de Eugenio L."/>
            <person name="Morin E."/>
            <person name="Martinez A.T."/>
            <person name="Baldrian P."/>
            <person name="Stursova M."/>
            <person name="Martinez M.J."/>
            <person name="Novotny C."/>
            <person name="Magnuson J.K."/>
            <person name="Spatafora J.W."/>
            <person name="Maurice S."/>
            <person name="Pangilinan J."/>
            <person name="Andreopoulos W."/>
            <person name="LaButti K."/>
            <person name="Hundley H."/>
            <person name="Na H."/>
            <person name="Kuo A."/>
            <person name="Barry K."/>
            <person name="Lipzen A."/>
            <person name="Henrissat B."/>
            <person name="Riley R."/>
            <person name="Ahrendt S."/>
            <person name="Nagy L.G."/>
            <person name="Grigoriev I.V."/>
            <person name="Martin F."/>
            <person name="Rosso M.N."/>
        </authorList>
    </citation>
    <scope>NUCLEOTIDE SEQUENCE [LARGE SCALE GENOMIC DNA]</scope>
    <source>
        <strain evidence="1 2">CIRM-BRFM 1785</strain>
    </source>
</reference>
<evidence type="ECO:0000313" key="1">
    <source>
        <dbReference type="EMBL" id="KAH9835305.1"/>
    </source>
</evidence>
<sequence length="154" mass="17564">MHLNRLRGRTAGSLWQSICAGSSPQSEVTSSSASRSKYTSIASCLPNQVQRSSLRPRPSLTRQRVRVASEFHNLRDVMVQPYFSALTAVHVAMQIRYTERRRSKVHAHDDAEAIKSSILLLLAPWRKRGLVKLSLHMQIIRRVEQKRTTECEDV</sequence>
<protein>
    <submittedName>
        <fullName evidence="1">Uncharacterized protein</fullName>
    </submittedName>
</protein>
<organism evidence="1 2">
    <name type="scientific">Rhodofomes roseus</name>
    <dbReference type="NCBI Taxonomy" id="34475"/>
    <lineage>
        <taxon>Eukaryota</taxon>
        <taxon>Fungi</taxon>
        <taxon>Dikarya</taxon>
        <taxon>Basidiomycota</taxon>
        <taxon>Agaricomycotina</taxon>
        <taxon>Agaricomycetes</taxon>
        <taxon>Polyporales</taxon>
        <taxon>Rhodofomes</taxon>
    </lineage>
</organism>